<proteinExistence type="predicted"/>
<keyword evidence="1" id="KW-0732">Signal</keyword>
<sequence length="277" mass="28025">MHNPRRLLIQGGAAVLAAAMTLVAAVPAYAAAPANDTIAGAVAIGALPFSTTLDTTEATTEKSDAEANPADCGAPSTDASVWYDLTLPADDIALVDVSASNYGAGVLVVNGDPGFFKFVTCGPGAVAFDVTAGTTYHLMIIDDQQDGTGNGGDLHLSVTTAPPPPDLSVTVDPTGSFDKATGAAIIHGTATCTGQVDFGGILADVIQKVGRGVVYGFGETELACDGTTESWSITAIPSLGTKFAGGKTATVSLAYACGPVFCNESYQEYTVQLKHNG</sequence>
<accession>A0ABV8LM01</accession>
<name>A0ABV8LM01_9ACTN</name>
<evidence type="ECO:0000313" key="3">
    <source>
        <dbReference type="Proteomes" id="UP001595816"/>
    </source>
</evidence>
<evidence type="ECO:0000256" key="1">
    <source>
        <dbReference type="SAM" id="SignalP"/>
    </source>
</evidence>
<protein>
    <submittedName>
        <fullName evidence="2">Uncharacterized protein</fullName>
    </submittedName>
</protein>
<comment type="caution">
    <text evidence="2">The sequence shown here is derived from an EMBL/GenBank/DDBJ whole genome shotgun (WGS) entry which is preliminary data.</text>
</comment>
<feature type="chain" id="PRO_5046359475" evidence="1">
    <location>
        <begin position="31"/>
        <end position="277"/>
    </location>
</feature>
<dbReference type="RefSeq" id="WP_253754808.1">
    <property type="nucleotide sequence ID" value="NZ_JAMZDZ010000001.1"/>
</dbReference>
<dbReference type="EMBL" id="JBHSAY010000006">
    <property type="protein sequence ID" value="MFC4131352.1"/>
    <property type="molecule type" value="Genomic_DNA"/>
</dbReference>
<dbReference type="InterPro" id="IPR006311">
    <property type="entry name" value="TAT_signal"/>
</dbReference>
<organism evidence="2 3">
    <name type="scientific">Hamadaea flava</name>
    <dbReference type="NCBI Taxonomy" id="1742688"/>
    <lineage>
        <taxon>Bacteria</taxon>
        <taxon>Bacillati</taxon>
        <taxon>Actinomycetota</taxon>
        <taxon>Actinomycetes</taxon>
        <taxon>Micromonosporales</taxon>
        <taxon>Micromonosporaceae</taxon>
        <taxon>Hamadaea</taxon>
    </lineage>
</organism>
<gene>
    <name evidence="2" type="ORF">ACFOZ4_12130</name>
</gene>
<dbReference type="PROSITE" id="PS51318">
    <property type="entry name" value="TAT"/>
    <property type="match status" value="1"/>
</dbReference>
<dbReference type="Proteomes" id="UP001595816">
    <property type="component" value="Unassembled WGS sequence"/>
</dbReference>
<reference evidence="3" key="1">
    <citation type="journal article" date="2019" name="Int. J. Syst. Evol. Microbiol.">
        <title>The Global Catalogue of Microorganisms (GCM) 10K type strain sequencing project: providing services to taxonomists for standard genome sequencing and annotation.</title>
        <authorList>
            <consortium name="The Broad Institute Genomics Platform"/>
            <consortium name="The Broad Institute Genome Sequencing Center for Infectious Disease"/>
            <person name="Wu L."/>
            <person name="Ma J."/>
        </authorList>
    </citation>
    <scope>NUCLEOTIDE SEQUENCE [LARGE SCALE GENOMIC DNA]</scope>
    <source>
        <strain evidence="3">CGMCC 4.7289</strain>
    </source>
</reference>
<feature type="signal peptide" evidence="1">
    <location>
        <begin position="1"/>
        <end position="30"/>
    </location>
</feature>
<evidence type="ECO:0000313" key="2">
    <source>
        <dbReference type="EMBL" id="MFC4131352.1"/>
    </source>
</evidence>
<keyword evidence="3" id="KW-1185">Reference proteome</keyword>